<dbReference type="EC" id="1.1.1.133" evidence="3 6"/>
<dbReference type="Proteomes" id="UP000807370">
    <property type="component" value="Unassembled WGS sequence"/>
</dbReference>
<evidence type="ECO:0000256" key="5">
    <source>
        <dbReference type="ARBA" id="ARBA00048200"/>
    </source>
</evidence>
<keyword evidence="6" id="KW-0521">NADP</keyword>
<dbReference type="Pfam" id="PF04321">
    <property type="entry name" value="RmlD_sub_bind"/>
    <property type="match status" value="1"/>
</dbReference>
<dbReference type="Gene3D" id="3.40.50.720">
    <property type="entry name" value="NAD(P)-binding Rossmann-like Domain"/>
    <property type="match status" value="1"/>
</dbReference>
<dbReference type="InterPro" id="IPR029903">
    <property type="entry name" value="RmlD-like-bd"/>
</dbReference>
<dbReference type="GO" id="GO:0008831">
    <property type="term" value="F:dTDP-4-dehydrorhamnose reductase activity"/>
    <property type="evidence" value="ECO:0007669"/>
    <property type="project" value="UniProtKB-EC"/>
</dbReference>
<name>A0ABS0PS57_9BRAD</name>
<keyword evidence="9" id="KW-1185">Reference proteome</keyword>
<evidence type="ECO:0000256" key="1">
    <source>
        <dbReference type="ARBA" id="ARBA00004781"/>
    </source>
</evidence>
<dbReference type="RefSeq" id="WP_197961132.1">
    <property type="nucleotide sequence ID" value="NZ_JACCHP010000012.1"/>
</dbReference>
<protein>
    <recommendedName>
        <fullName evidence="4 6">dTDP-4-dehydrorhamnose reductase</fullName>
        <ecNumber evidence="3 6">1.1.1.133</ecNumber>
    </recommendedName>
</protein>
<dbReference type="CDD" id="cd05254">
    <property type="entry name" value="dTDP_HR_like_SDR_e"/>
    <property type="match status" value="1"/>
</dbReference>
<dbReference type="PANTHER" id="PTHR10491:SF4">
    <property type="entry name" value="METHIONINE ADENOSYLTRANSFERASE 2 SUBUNIT BETA"/>
    <property type="match status" value="1"/>
</dbReference>
<dbReference type="SUPFAM" id="SSF51735">
    <property type="entry name" value="NAD(P)-binding Rossmann-fold domains"/>
    <property type="match status" value="1"/>
</dbReference>
<feature type="domain" description="RmlD-like substrate binding" evidence="7">
    <location>
        <begin position="1"/>
        <end position="294"/>
    </location>
</feature>
<dbReference type="NCBIfam" id="TIGR01214">
    <property type="entry name" value="rmlD"/>
    <property type="match status" value="1"/>
</dbReference>
<dbReference type="Gene3D" id="3.90.25.10">
    <property type="entry name" value="UDP-galactose 4-epimerase, domain 1"/>
    <property type="match status" value="1"/>
</dbReference>
<reference evidence="8 9" key="1">
    <citation type="submission" date="2020-07" db="EMBL/GenBank/DDBJ databases">
        <title>Bradyrhizobium diversity isolated from nodules of indigenous legumes of Western Australia.</title>
        <authorList>
            <person name="Klepa M.S."/>
        </authorList>
    </citation>
    <scope>NUCLEOTIDE SEQUENCE [LARGE SCALE GENOMIC DNA]</scope>
    <source>
        <strain evidence="8 9">CNPSo 4010</strain>
    </source>
</reference>
<evidence type="ECO:0000256" key="4">
    <source>
        <dbReference type="ARBA" id="ARBA00017099"/>
    </source>
</evidence>
<evidence type="ECO:0000313" key="9">
    <source>
        <dbReference type="Proteomes" id="UP000807370"/>
    </source>
</evidence>
<dbReference type="InterPro" id="IPR036291">
    <property type="entry name" value="NAD(P)-bd_dom_sf"/>
</dbReference>
<evidence type="ECO:0000313" key="8">
    <source>
        <dbReference type="EMBL" id="MBH5399920.1"/>
    </source>
</evidence>
<comment type="caution">
    <text evidence="8">The sequence shown here is derived from an EMBL/GenBank/DDBJ whole genome shotgun (WGS) entry which is preliminary data.</text>
</comment>
<keyword evidence="6 8" id="KW-0560">Oxidoreductase</keyword>
<accession>A0ABS0PS57</accession>
<dbReference type="PANTHER" id="PTHR10491">
    <property type="entry name" value="DTDP-4-DEHYDRORHAMNOSE REDUCTASE"/>
    <property type="match status" value="1"/>
</dbReference>
<comment type="function">
    <text evidence="6">Catalyzes the reduction of dTDP-6-deoxy-L-lyxo-4-hexulose to yield dTDP-L-rhamnose.</text>
</comment>
<sequence length="307" mass="32860">MRILLTGTGGQVGGALLPLLRDQHTVVAPRREEFDLSKPETLAGKLEALKPDLIINPAAYTAVDKAEDESALAFLVNSDAPAVLARWAAAHGVPMVHFSTDYVFDGSGRSVWREDDPTGPLSVYGRSKLAGESAVRSAGGAHLVVRTAWVYAAQGANFMRTMIRLAREREALRVVSDQWGTPTTARTIASVLVEILGKDEADLSDVFAHANGLIHLTNSGSTSWHGFASAIVAGLRSRGVPLKAAEVVPIATKDYPTKATRPENSRLDLTRLREAYGLVPPDWERALAEELDAYLDTVGLTPSAAGT</sequence>
<evidence type="ECO:0000256" key="6">
    <source>
        <dbReference type="RuleBase" id="RU364082"/>
    </source>
</evidence>
<dbReference type="EMBL" id="JACCHP010000012">
    <property type="protein sequence ID" value="MBH5399920.1"/>
    <property type="molecule type" value="Genomic_DNA"/>
</dbReference>
<dbReference type="InterPro" id="IPR005913">
    <property type="entry name" value="dTDP_dehydrorham_reduct"/>
</dbReference>
<evidence type="ECO:0000256" key="3">
    <source>
        <dbReference type="ARBA" id="ARBA00012929"/>
    </source>
</evidence>
<evidence type="ECO:0000256" key="2">
    <source>
        <dbReference type="ARBA" id="ARBA00010944"/>
    </source>
</evidence>
<proteinExistence type="inferred from homology"/>
<comment type="similarity">
    <text evidence="2 6">Belongs to the dTDP-4-dehydrorhamnose reductase family.</text>
</comment>
<comment type="cofactor">
    <cofactor evidence="6">
        <name>Mg(2+)</name>
        <dbReference type="ChEBI" id="CHEBI:18420"/>
    </cofactor>
    <text evidence="6">Binds 1 Mg(2+) ion per monomer.</text>
</comment>
<organism evidence="8 9">
    <name type="scientific">Bradyrhizobium agreste</name>
    <dbReference type="NCBI Taxonomy" id="2751811"/>
    <lineage>
        <taxon>Bacteria</taxon>
        <taxon>Pseudomonadati</taxon>
        <taxon>Pseudomonadota</taxon>
        <taxon>Alphaproteobacteria</taxon>
        <taxon>Hyphomicrobiales</taxon>
        <taxon>Nitrobacteraceae</taxon>
        <taxon>Bradyrhizobium</taxon>
    </lineage>
</organism>
<gene>
    <name evidence="8" type="primary">rfbD</name>
    <name evidence="8" type="ORF">HZZ13_19315</name>
</gene>
<evidence type="ECO:0000259" key="7">
    <source>
        <dbReference type="Pfam" id="PF04321"/>
    </source>
</evidence>
<comment type="pathway">
    <text evidence="1 6">Carbohydrate biosynthesis; dTDP-L-rhamnose biosynthesis.</text>
</comment>
<comment type="catalytic activity">
    <reaction evidence="5 6">
        <text>dTDP-beta-L-rhamnose + NADP(+) = dTDP-4-dehydro-beta-L-rhamnose + NADPH + H(+)</text>
        <dbReference type="Rhea" id="RHEA:21796"/>
        <dbReference type="ChEBI" id="CHEBI:15378"/>
        <dbReference type="ChEBI" id="CHEBI:57510"/>
        <dbReference type="ChEBI" id="CHEBI:57783"/>
        <dbReference type="ChEBI" id="CHEBI:58349"/>
        <dbReference type="ChEBI" id="CHEBI:62830"/>
        <dbReference type="EC" id="1.1.1.133"/>
    </reaction>
</comment>